<feature type="domain" description="Methylamine utilisation protein MauE" evidence="6">
    <location>
        <begin position="8"/>
        <end position="134"/>
    </location>
</feature>
<keyword evidence="8" id="KW-1185">Reference proteome</keyword>
<evidence type="ECO:0000256" key="1">
    <source>
        <dbReference type="ARBA" id="ARBA00004141"/>
    </source>
</evidence>
<evidence type="ECO:0000256" key="5">
    <source>
        <dbReference type="SAM" id="Phobius"/>
    </source>
</evidence>
<dbReference type="RefSeq" id="WP_386818677.1">
    <property type="nucleotide sequence ID" value="NZ_JBHUIT010000002.1"/>
</dbReference>
<evidence type="ECO:0000313" key="7">
    <source>
        <dbReference type="EMBL" id="MFD2255514.1"/>
    </source>
</evidence>
<feature type="transmembrane region" description="Helical" evidence="5">
    <location>
        <begin position="79"/>
        <end position="99"/>
    </location>
</feature>
<evidence type="ECO:0000313" key="8">
    <source>
        <dbReference type="Proteomes" id="UP001597375"/>
    </source>
</evidence>
<comment type="caution">
    <text evidence="7">The sequence shown here is derived from an EMBL/GenBank/DDBJ whole genome shotgun (WGS) entry which is preliminary data.</text>
</comment>
<keyword evidence="4 5" id="KW-0472">Membrane</keyword>
<evidence type="ECO:0000256" key="3">
    <source>
        <dbReference type="ARBA" id="ARBA00022989"/>
    </source>
</evidence>
<feature type="transmembrane region" description="Helical" evidence="5">
    <location>
        <begin position="12"/>
        <end position="31"/>
    </location>
</feature>
<evidence type="ECO:0000256" key="4">
    <source>
        <dbReference type="ARBA" id="ARBA00023136"/>
    </source>
</evidence>
<keyword evidence="3 5" id="KW-1133">Transmembrane helix</keyword>
<comment type="subcellular location">
    <subcellularLocation>
        <location evidence="1">Membrane</location>
        <topology evidence="1">Multi-pass membrane protein</topology>
    </subcellularLocation>
</comment>
<accession>A0ABW5D479</accession>
<dbReference type="EMBL" id="JBHUIT010000002">
    <property type="protein sequence ID" value="MFD2255514.1"/>
    <property type="molecule type" value="Genomic_DNA"/>
</dbReference>
<dbReference type="InterPro" id="IPR009908">
    <property type="entry name" value="Methylamine_util_MauE"/>
</dbReference>
<gene>
    <name evidence="7" type="ORF">ACFSSA_02400</name>
</gene>
<evidence type="ECO:0000259" key="6">
    <source>
        <dbReference type="Pfam" id="PF07291"/>
    </source>
</evidence>
<proteinExistence type="predicted"/>
<dbReference type="Pfam" id="PF07291">
    <property type="entry name" value="MauE"/>
    <property type="match status" value="1"/>
</dbReference>
<protein>
    <submittedName>
        <fullName evidence="7">MauE/DoxX family redox-associated membrane protein</fullName>
    </submittedName>
</protein>
<dbReference type="Proteomes" id="UP001597375">
    <property type="component" value="Unassembled WGS sequence"/>
</dbReference>
<keyword evidence="2 5" id="KW-0812">Transmembrane</keyword>
<reference evidence="8" key="1">
    <citation type="journal article" date="2019" name="Int. J. Syst. Evol. Microbiol.">
        <title>The Global Catalogue of Microorganisms (GCM) 10K type strain sequencing project: providing services to taxonomists for standard genome sequencing and annotation.</title>
        <authorList>
            <consortium name="The Broad Institute Genomics Platform"/>
            <consortium name="The Broad Institute Genome Sequencing Center for Infectious Disease"/>
            <person name="Wu L."/>
            <person name="Ma J."/>
        </authorList>
    </citation>
    <scope>NUCLEOTIDE SEQUENCE [LARGE SCALE GENOMIC DNA]</scope>
    <source>
        <strain evidence="8">CGMCC 4.7106</strain>
    </source>
</reference>
<sequence>MRLQNKERVVLALRVIMGAWFVYAGGLKIFASGLDRFATDVENYKLVSGGFALAIAYFVPWLEVIGGLCFILGLCRKGALWTMFGLVLVFSLAVGSAWIRGLDISCGCLGGTEKISYWRKALEFGFYFLILGYIAVAERKSTEPTELTEERQKP</sequence>
<feature type="transmembrane region" description="Helical" evidence="5">
    <location>
        <begin position="51"/>
        <end position="72"/>
    </location>
</feature>
<organism evidence="7 8">
    <name type="scientific">Luteolibacter algae</name>
    <dbReference type="NCBI Taxonomy" id="454151"/>
    <lineage>
        <taxon>Bacteria</taxon>
        <taxon>Pseudomonadati</taxon>
        <taxon>Verrucomicrobiota</taxon>
        <taxon>Verrucomicrobiia</taxon>
        <taxon>Verrucomicrobiales</taxon>
        <taxon>Verrucomicrobiaceae</taxon>
        <taxon>Luteolibacter</taxon>
    </lineage>
</organism>
<evidence type="ECO:0000256" key="2">
    <source>
        <dbReference type="ARBA" id="ARBA00022692"/>
    </source>
</evidence>
<name>A0ABW5D479_9BACT</name>